<dbReference type="InterPro" id="IPR011990">
    <property type="entry name" value="TPR-like_helical_dom_sf"/>
</dbReference>
<evidence type="ECO:0000313" key="3">
    <source>
        <dbReference type="Proteomes" id="UP000039324"/>
    </source>
</evidence>
<keyword evidence="2" id="KW-0496">Mitochondrion</keyword>
<dbReference type="Gene3D" id="1.25.40.10">
    <property type="entry name" value="Tetratricopeptide repeat domain"/>
    <property type="match status" value="1"/>
</dbReference>
<accession>A0A0G4J7S0</accession>
<reference evidence="1 3" key="1">
    <citation type="submission" date="2015-02" db="EMBL/GenBank/DDBJ databases">
        <authorList>
            <person name="Chooi Y.-H."/>
        </authorList>
    </citation>
    <scope>NUCLEOTIDE SEQUENCE [LARGE SCALE GENOMIC DNA]</scope>
    <source>
        <strain evidence="1">E3</strain>
    </source>
</reference>
<evidence type="ECO:0000313" key="2">
    <source>
        <dbReference type="EMBL" id="SPQ99116.1"/>
    </source>
</evidence>
<dbReference type="InterPro" id="IPR019734">
    <property type="entry name" value="TPR_rpt"/>
</dbReference>
<dbReference type="SUPFAM" id="SSF48452">
    <property type="entry name" value="TPR-like"/>
    <property type="match status" value="1"/>
</dbReference>
<gene>
    <name evidence="1" type="ORF">PBRA_009513</name>
    <name evidence="2" type="ORF">PLBR_LOCUS6331</name>
</gene>
<evidence type="ECO:0000313" key="1">
    <source>
        <dbReference type="EMBL" id="CEP03628.1"/>
    </source>
</evidence>
<dbReference type="EMBL" id="OVEO01000011">
    <property type="protein sequence ID" value="SPQ99116.1"/>
    <property type="molecule type" value="Genomic_DNA"/>
</dbReference>
<organism evidence="1 3">
    <name type="scientific">Plasmodiophora brassicae</name>
    <name type="common">Clubroot disease agent</name>
    <dbReference type="NCBI Taxonomy" id="37360"/>
    <lineage>
        <taxon>Eukaryota</taxon>
        <taxon>Sar</taxon>
        <taxon>Rhizaria</taxon>
        <taxon>Endomyxa</taxon>
        <taxon>Phytomyxea</taxon>
        <taxon>Plasmodiophorida</taxon>
        <taxon>Plasmodiophoridae</taxon>
        <taxon>Plasmodiophora</taxon>
    </lineage>
</organism>
<reference evidence="2 4" key="2">
    <citation type="submission" date="2018-03" db="EMBL/GenBank/DDBJ databases">
        <authorList>
            <person name="Fogelqvist J."/>
        </authorList>
    </citation>
    <scope>NUCLEOTIDE SEQUENCE [LARGE SCALE GENOMIC DNA]</scope>
</reference>
<dbReference type="EMBL" id="CDSF01000154">
    <property type="protein sequence ID" value="CEP03628.1"/>
    <property type="molecule type" value="Genomic_DNA"/>
</dbReference>
<protein>
    <submittedName>
        <fullName evidence="1">Uncharacterized protein</fullName>
    </submittedName>
</protein>
<dbReference type="SMART" id="SM00028">
    <property type="entry name" value="TPR"/>
    <property type="match status" value="3"/>
</dbReference>
<keyword evidence="3" id="KW-1185">Reference proteome</keyword>
<sequence>MMSVVVQEDQHGSRRQRGLLLLSAGHVEEALQYLVDSLQYEGPSAVIEAALAEARCLLDQQDGRDEDDDEYEFVDDDADRDVVEAAYQSAHAGMQELSRGHLGRAIMHLRDAVKVCPHVAARPLVDALMKKAATYMERGAFHKAIHLYNECLRTNDGDADVYSQRAVAQLAQGNSTAAQLDFLMADRIASAHTSSGRLAA</sequence>
<dbReference type="AlphaFoldDB" id="A0A0G4J7S0"/>
<proteinExistence type="predicted"/>
<dbReference type="OrthoDB" id="2942533at2759"/>
<geneLocation type="mitochondrion" evidence="2"/>
<evidence type="ECO:0000313" key="4">
    <source>
        <dbReference type="Proteomes" id="UP000290189"/>
    </source>
</evidence>
<dbReference type="Proteomes" id="UP000290189">
    <property type="component" value="Unassembled WGS sequence"/>
</dbReference>
<dbReference type="Proteomes" id="UP000039324">
    <property type="component" value="Unassembled WGS sequence"/>
</dbReference>
<name>A0A0G4J7S0_PLABS</name>